<dbReference type="InterPro" id="IPR012910">
    <property type="entry name" value="Plug_dom"/>
</dbReference>
<keyword evidence="10" id="KW-0732">Signal</keyword>
<dbReference type="InterPro" id="IPR036942">
    <property type="entry name" value="Beta-barrel_TonB_sf"/>
</dbReference>
<comment type="caution">
    <text evidence="13">The sequence shown here is derived from an EMBL/GenBank/DDBJ whole genome shotgun (WGS) entry which is preliminary data.</text>
</comment>
<evidence type="ECO:0000256" key="6">
    <source>
        <dbReference type="ARBA" id="ARBA00023136"/>
    </source>
</evidence>
<dbReference type="Pfam" id="PF07715">
    <property type="entry name" value="Plug"/>
    <property type="match status" value="1"/>
</dbReference>
<feature type="domain" description="TonB-dependent receptor-like beta-barrel" evidence="11">
    <location>
        <begin position="394"/>
        <end position="752"/>
    </location>
</feature>
<dbReference type="Pfam" id="PF00593">
    <property type="entry name" value="TonB_dep_Rec_b-barrel"/>
    <property type="match status" value="1"/>
</dbReference>
<dbReference type="PROSITE" id="PS52016">
    <property type="entry name" value="TONB_DEPENDENT_REC_3"/>
    <property type="match status" value="1"/>
</dbReference>
<feature type="chain" id="PRO_5047025865" evidence="10">
    <location>
        <begin position="22"/>
        <end position="783"/>
    </location>
</feature>
<evidence type="ECO:0000256" key="3">
    <source>
        <dbReference type="ARBA" id="ARBA00022452"/>
    </source>
</evidence>
<dbReference type="PANTHER" id="PTHR30069">
    <property type="entry name" value="TONB-DEPENDENT OUTER MEMBRANE RECEPTOR"/>
    <property type="match status" value="1"/>
</dbReference>
<sequence>MKKCMLAAAVSAVLFAGGVNAKEVKGLVADTDGVPLTNALVKVRGTDIQVRTDDEGFFILDLPVGEYTIDVKGGRDNHFHQNIQVIEGEQDLIQVSLSDEAEHKIVVRINPLEHTALNMATPTIVMAGDELTMRKAGTLGDILQFEPGISLSSFGPAVARPVIRGLSGSRVKITNNQMIVQDASTTSADHDAGIEPLLADQIEVVKGPATLLYGSGAIGGIVNVSDRKINSEPMEGFTGGVEMRLADSATGERSGVVTLDGGEDHWNWHLDGYTSETDDIKIPGQAESHILHEQELLEEGHAEEEHTEEEHAEEEGFGLLANTRSESRGGSIGSTWLGDWGHVGVAFSQVNKEYGVPGHAHHEEEHAEEETTNEEEHTAEMHEEGVMVDMQQRRYDLQAQLNEPFAGIQQWFIGTALTDYKHAEIEEDEIGTQFKNEAWELRSYLQHQTVNGWSGIVGVQLTQRDFSAIGEEAFVPESVTKNRAIFLVEEKDYGNFKWELGGRFESQEISTAGFKHSNNGFSGSIGSVYTLSKHNIIAANFSHATRFASAEEVLSFGPHITTRSFEIGNPDLDKEVSQNLDFSYRFENERLNGEINLYWNQFNDFIYAANAAITDPCLTDEAIEEAEHDELQLVCYKQRDAEFKGIELQLSYLLFNQGNHQFKIGVMADSVKAEFSNGENIPRIPALKYGVNFSYDYADFSSNLSLVEHQKQKDVAANELPTEGFSMLDLEMAYRLHFADEELLIFLKGKNLLDEEARDHTSFLKDLAPRTGKNWLLGARYTF</sequence>
<evidence type="ECO:0000256" key="1">
    <source>
        <dbReference type="ARBA" id="ARBA00004571"/>
    </source>
</evidence>
<dbReference type="Proteomes" id="UP001548189">
    <property type="component" value="Unassembled WGS sequence"/>
</dbReference>
<evidence type="ECO:0000256" key="4">
    <source>
        <dbReference type="ARBA" id="ARBA00022692"/>
    </source>
</evidence>
<keyword evidence="3 8" id="KW-1134">Transmembrane beta strand</keyword>
<organism evidence="13 14">
    <name type="scientific">Aliikangiella maris</name>
    <dbReference type="NCBI Taxonomy" id="3162458"/>
    <lineage>
        <taxon>Bacteria</taxon>
        <taxon>Pseudomonadati</taxon>
        <taxon>Pseudomonadota</taxon>
        <taxon>Gammaproteobacteria</taxon>
        <taxon>Oceanospirillales</taxon>
        <taxon>Pleioneaceae</taxon>
        <taxon>Aliikangiella</taxon>
    </lineage>
</organism>
<evidence type="ECO:0000256" key="5">
    <source>
        <dbReference type="ARBA" id="ARBA00023077"/>
    </source>
</evidence>
<reference evidence="13 14" key="1">
    <citation type="submission" date="2024-06" db="EMBL/GenBank/DDBJ databases">
        <authorList>
            <person name="Li F."/>
        </authorList>
    </citation>
    <scope>NUCLEOTIDE SEQUENCE [LARGE SCALE GENOMIC DNA]</scope>
    <source>
        <strain evidence="13 14">GXAS 311</strain>
    </source>
</reference>
<dbReference type="InterPro" id="IPR039426">
    <property type="entry name" value="TonB-dep_rcpt-like"/>
</dbReference>
<dbReference type="RefSeq" id="WP_353873765.1">
    <property type="nucleotide sequence ID" value="NZ_JBEVCJ010000003.1"/>
</dbReference>
<evidence type="ECO:0000259" key="11">
    <source>
        <dbReference type="Pfam" id="PF00593"/>
    </source>
</evidence>
<keyword evidence="14" id="KW-1185">Reference proteome</keyword>
<dbReference type="InterPro" id="IPR000531">
    <property type="entry name" value="Beta-barrel_TonB"/>
</dbReference>
<evidence type="ECO:0000313" key="13">
    <source>
        <dbReference type="EMBL" id="MET1254209.1"/>
    </source>
</evidence>
<dbReference type="Gene3D" id="2.60.40.1120">
    <property type="entry name" value="Carboxypeptidase-like, regulatory domain"/>
    <property type="match status" value="1"/>
</dbReference>
<name>A0ABV2BQK8_9GAMM</name>
<dbReference type="EMBL" id="JBEVCJ010000003">
    <property type="protein sequence ID" value="MET1254209.1"/>
    <property type="molecule type" value="Genomic_DNA"/>
</dbReference>
<keyword evidence="13" id="KW-0675">Receptor</keyword>
<keyword evidence="6 8" id="KW-0472">Membrane</keyword>
<dbReference type="SUPFAM" id="SSF56935">
    <property type="entry name" value="Porins"/>
    <property type="match status" value="1"/>
</dbReference>
<comment type="subcellular location">
    <subcellularLocation>
        <location evidence="1 8">Cell outer membrane</location>
        <topology evidence="1 8">Multi-pass membrane protein</topology>
    </subcellularLocation>
</comment>
<proteinExistence type="inferred from homology"/>
<evidence type="ECO:0000256" key="10">
    <source>
        <dbReference type="SAM" id="SignalP"/>
    </source>
</evidence>
<dbReference type="InterPro" id="IPR037066">
    <property type="entry name" value="Plug_dom_sf"/>
</dbReference>
<keyword evidence="5 9" id="KW-0798">TonB box</keyword>
<keyword evidence="4 8" id="KW-0812">Transmembrane</keyword>
<feature type="domain" description="TonB-dependent receptor plug" evidence="12">
    <location>
        <begin position="119"/>
        <end position="221"/>
    </location>
</feature>
<feature type="signal peptide" evidence="10">
    <location>
        <begin position="1"/>
        <end position="21"/>
    </location>
</feature>
<dbReference type="Pfam" id="PF13620">
    <property type="entry name" value="CarboxypepD_reg"/>
    <property type="match status" value="1"/>
</dbReference>
<dbReference type="InterPro" id="IPR008969">
    <property type="entry name" value="CarboxyPept-like_regulatory"/>
</dbReference>
<evidence type="ECO:0000256" key="8">
    <source>
        <dbReference type="PROSITE-ProRule" id="PRU01360"/>
    </source>
</evidence>
<dbReference type="Gene3D" id="2.40.170.20">
    <property type="entry name" value="TonB-dependent receptor, beta-barrel domain"/>
    <property type="match status" value="1"/>
</dbReference>
<evidence type="ECO:0000259" key="12">
    <source>
        <dbReference type="Pfam" id="PF07715"/>
    </source>
</evidence>
<comment type="similarity">
    <text evidence="8 9">Belongs to the TonB-dependent receptor family.</text>
</comment>
<protein>
    <submittedName>
        <fullName evidence="13">TonB-dependent receptor</fullName>
    </submittedName>
</protein>
<dbReference type="SUPFAM" id="SSF49464">
    <property type="entry name" value="Carboxypeptidase regulatory domain-like"/>
    <property type="match status" value="1"/>
</dbReference>
<dbReference type="PANTHER" id="PTHR30069:SF40">
    <property type="entry name" value="TONB-DEPENDENT RECEPTOR NMB0964-RELATED"/>
    <property type="match status" value="1"/>
</dbReference>
<keyword evidence="2 8" id="KW-0813">Transport</keyword>
<evidence type="ECO:0000313" key="14">
    <source>
        <dbReference type="Proteomes" id="UP001548189"/>
    </source>
</evidence>
<keyword evidence="7 8" id="KW-0998">Cell outer membrane</keyword>
<evidence type="ECO:0000256" key="9">
    <source>
        <dbReference type="RuleBase" id="RU003357"/>
    </source>
</evidence>
<dbReference type="Gene3D" id="2.170.130.10">
    <property type="entry name" value="TonB-dependent receptor, plug domain"/>
    <property type="match status" value="1"/>
</dbReference>
<accession>A0ABV2BQK8</accession>
<evidence type="ECO:0000256" key="2">
    <source>
        <dbReference type="ARBA" id="ARBA00022448"/>
    </source>
</evidence>
<evidence type="ECO:0000256" key="7">
    <source>
        <dbReference type="ARBA" id="ARBA00023237"/>
    </source>
</evidence>
<gene>
    <name evidence="13" type="ORF">ABVT43_03615</name>
</gene>